<organism evidence="2 3">
    <name type="scientific">Actinorhabdospora filicis</name>
    <dbReference type="NCBI Taxonomy" id="1785913"/>
    <lineage>
        <taxon>Bacteria</taxon>
        <taxon>Bacillati</taxon>
        <taxon>Actinomycetota</taxon>
        <taxon>Actinomycetes</taxon>
        <taxon>Micromonosporales</taxon>
        <taxon>Micromonosporaceae</taxon>
        <taxon>Actinorhabdospora</taxon>
    </lineage>
</organism>
<comment type="caution">
    <text evidence="2">The sequence shown here is derived from an EMBL/GenBank/DDBJ whole genome shotgun (WGS) entry which is preliminary data.</text>
</comment>
<dbReference type="Proteomes" id="UP001165079">
    <property type="component" value="Unassembled WGS sequence"/>
</dbReference>
<dbReference type="AlphaFoldDB" id="A0A9W6SWC9"/>
<evidence type="ECO:0000256" key="1">
    <source>
        <dbReference type="SAM" id="SignalP"/>
    </source>
</evidence>
<protein>
    <submittedName>
        <fullName evidence="2">Uncharacterized protein</fullName>
    </submittedName>
</protein>
<dbReference type="EMBL" id="BSTX01000008">
    <property type="protein sequence ID" value="GLZ81941.1"/>
    <property type="molecule type" value="Genomic_DNA"/>
</dbReference>
<dbReference type="PROSITE" id="PS51318">
    <property type="entry name" value="TAT"/>
    <property type="match status" value="1"/>
</dbReference>
<dbReference type="RefSeq" id="WP_285667511.1">
    <property type="nucleotide sequence ID" value="NZ_BSTX01000008.1"/>
</dbReference>
<accession>A0A9W6SWC9</accession>
<reference evidence="2" key="1">
    <citation type="submission" date="2023-03" db="EMBL/GenBank/DDBJ databases">
        <title>Actinorhabdospora filicis NBRC 111898.</title>
        <authorList>
            <person name="Ichikawa N."/>
            <person name="Sato H."/>
            <person name="Tonouchi N."/>
        </authorList>
    </citation>
    <scope>NUCLEOTIDE SEQUENCE</scope>
    <source>
        <strain evidence="2">NBRC 111898</strain>
    </source>
</reference>
<keyword evidence="1" id="KW-0732">Signal</keyword>
<sequence>MQTRRILIAAALSALALTALPAAASARPAASCAGTAADLTVHGDLLVPPGASCRLTRVTVTGRVTVAPGANLVLETTTVHGGLAAESNAFVAAEASTVRGRVRLTAAYGLDAHGGRLHAPVTAENTGFLYATGTALDSLTSTGGETYLASARVDGRVSTRDDRFTDLDDTVVLGSLSITGPAQGARLCASEVDGDVTVTGARGPVRVGGDCGYAVLGARLTLTANAAVDVTGSTVRGPLSCRDNATAPTGGGNRLRGGASGQCATLSASPPALAGGRAYADIAARLASALAAATGPAF</sequence>
<name>A0A9W6SWC9_9ACTN</name>
<feature type="signal peptide" evidence="1">
    <location>
        <begin position="1"/>
        <end position="24"/>
    </location>
</feature>
<dbReference type="InterPro" id="IPR006311">
    <property type="entry name" value="TAT_signal"/>
</dbReference>
<evidence type="ECO:0000313" key="2">
    <source>
        <dbReference type="EMBL" id="GLZ81941.1"/>
    </source>
</evidence>
<gene>
    <name evidence="2" type="ORF">Afil01_67480</name>
</gene>
<proteinExistence type="predicted"/>
<keyword evidence="3" id="KW-1185">Reference proteome</keyword>
<feature type="chain" id="PRO_5040781225" evidence="1">
    <location>
        <begin position="25"/>
        <end position="298"/>
    </location>
</feature>
<evidence type="ECO:0000313" key="3">
    <source>
        <dbReference type="Proteomes" id="UP001165079"/>
    </source>
</evidence>